<accession>A0ABU8DFK4</accession>
<gene>
    <name evidence="1" type="ORF">V8N49_11530</name>
</gene>
<comment type="caution">
    <text evidence="1">The sequence shown here is derived from an EMBL/GenBank/DDBJ whole genome shotgun (WGS) entry which is preliminary data.</text>
</comment>
<evidence type="ECO:0000313" key="1">
    <source>
        <dbReference type="EMBL" id="MEI2682291.1"/>
    </source>
</evidence>
<dbReference type="RefSeq" id="WP_230049373.1">
    <property type="nucleotide sequence ID" value="NZ_CAKKMT010000004.1"/>
</dbReference>
<name>A0ABU8DFK4_ERWAP</name>
<protein>
    <submittedName>
        <fullName evidence="1">Uncharacterized protein</fullName>
    </submittedName>
</protein>
<keyword evidence="2" id="KW-1185">Reference proteome</keyword>
<evidence type="ECO:0000313" key="2">
    <source>
        <dbReference type="Proteomes" id="UP001306592"/>
    </source>
</evidence>
<proteinExistence type="predicted"/>
<sequence length="81" mass="9266">MSEKAPDRVLFCGLRQTFVTLQIDFTLVCLVFRLPIISIRKINRGVNWIKLNRFTGLALKGNRGIMVGGKARRKSRIFTQS</sequence>
<dbReference type="EMBL" id="JBANEI010000006">
    <property type="protein sequence ID" value="MEI2682291.1"/>
    <property type="molecule type" value="Genomic_DNA"/>
</dbReference>
<organism evidence="1 2">
    <name type="scientific">Erwinia aphidicola</name>
    <dbReference type="NCBI Taxonomy" id="68334"/>
    <lineage>
        <taxon>Bacteria</taxon>
        <taxon>Pseudomonadati</taxon>
        <taxon>Pseudomonadota</taxon>
        <taxon>Gammaproteobacteria</taxon>
        <taxon>Enterobacterales</taxon>
        <taxon>Erwiniaceae</taxon>
        <taxon>Erwinia</taxon>
    </lineage>
</organism>
<reference evidence="1 2" key="1">
    <citation type="submission" date="2024-02" db="EMBL/GenBank/DDBJ databases">
        <title>First report Erwinia aphidicola in onion in Chile.</title>
        <authorList>
            <person name="Valenzuela M."/>
            <person name="Pena M."/>
            <person name="Dutta B."/>
        </authorList>
    </citation>
    <scope>NUCLEOTIDE SEQUENCE [LARGE SCALE GENOMIC DNA]</scope>
    <source>
        <strain evidence="1 2">QCJ3A</strain>
    </source>
</reference>
<dbReference type="Proteomes" id="UP001306592">
    <property type="component" value="Unassembled WGS sequence"/>
</dbReference>